<comment type="caution">
    <text evidence="2">The sequence shown here is derived from an EMBL/GenBank/DDBJ whole genome shotgun (WGS) entry which is preliminary data.</text>
</comment>
<gene>
    <name evidence="2" type="ORF">fugu_013592</name>
</gene>
<dbReference type="Proteomes" id="UP000516260">
    <property type="component" value="Chromosome 14"/>
</dbReference>
<protein>
    <submittedName>
        <fullName evidence="2">Uncharacterized protein</fullName>
    </submittedName>
</protein>
<proteinExistence type="predicted"/>
<evidence type="ECO:0000313" key="3">
    <source>
        <dbReference type="Proteomes" id="UP000516260"/>
    </source>
</evidence>
<reference evidence="2 3" key="1">
    <citation type="submission" date="2019-04" db="EMBL/GenBank/DDBJ databases">
        <title>The sequence and de novo assembly of Takifugu bimaculatus genome using PacBio and Hi-C technologies.</title>
        <authorList>
            <person name="Xu P."/>
            <person name="Liu B."/>
            <person name="Zhou Z."/>
        </authorList>
    </citation>
    <scope>NUCLEOTIDE SEQUENCE [LARGE SCALE GENOMIC DNA]</scope>
    <source>
        <strain evidence="2">TB-2018</strain>
        <tissue evidence="2">Muscle</tissue>
    </source>
</reference>
<evidence type="ECO:0000256" key="1">
    <source>
        <dbReference type="SAM" id="MobiDB-lite"/>
    </source>
</evidence>
<dbReference type="AlphaFoldDB" id="A0A4Z2C4Q3"/>
<feature type="region of interest" description="Disordered" evidence="1">
    <location>
        <begin position="64"/>
        <end position="98"/>
    </location>
</feature>
<evidence type="ECO:0000313" key="2">
    <source>
        <dbReference type="EMBL" id="TNM99028.1"/>
    </source>
</evidence>
<name>A0A4Z2C4Q3_9TELE</name>
<feature type="compositionally biased region" description="Basic residues" evidence="1">
    <location>
        <begin position="79"/>
        <end position="89"/>
    </location>
</feature>
<dbReference type="EMBL" id="SWLE01000006">
    <property type="protein sequence ID" value="TNM99028.1"/>
    <property type="molecule type" value="Genomic_DNA"/>
</dbReference>
<keyword evidence="3" id="KW-1185">Reference proteome</keyword>
<organism evidence="2 3">
    <name type="scientific">Takifugu bimaculatus</name>
    <dbReference type="NCBI Taxonomy" id="433685"/>
    <lineage>
        <taxon>Eukaryota</taxon>
        <taxon>Metazoa</taxon>
        <taxon>Chordata</taxon>
        <taxon>Craniata</taxon>
        <taxon>Vertebrata</taxon>
        <taxon>Euteleostomi</taxon>
        <taxon>Actinopterygii</taxon>
        <taxon>Neopterygii</taxon>
        <taxon>Teleostei</taxon>
        <taxon>Neoteleostei</taxon>
        <taxon>Acanthomorphata</taxon>
        <taxon>Eupercaria</taxon>
        <taxon>Tetraodontiformes</taxon>
        <taxon>Tetradontoidea</taxon>
        <taxon>Tetraodontidae</taxon>
        <taxon>Takifugu</taxon>
    </lineage>
</organism>
<sequence>MGQKEQKMWVFFIFPSSLKISAFLFSLCWFQHMASLLGYFSTCLCKSSAFPPSLIIHPPIALPKSVNPDDKQPRQQLKGTKRPGKRLSPRRPCLSDTGPPLLTSINPHYCVVGGKGVDGGGLSNLILCDLGGPLGFWVTGKTFFEVIYCEQLHLRSTKKQWLNKP</sequence>
<accession>A0A4Z2C4Q3</accession>